<protein>
    <submittedName>
        <fullName evidence="1">Uncharacterized protein</fullName>
    </submittedName>
</protein>
<dbReference type="InterPro" id="IPR054249">
    <property type="entry name" value="DUF6976"/>
</dbReference>
<proteinExistence type="predicted"/>
<accession>Q47JT0</accession>
<evidence type="ECO:0000313" key="1">
    <source>
        <dbReference type="EMBL" id="AAZ44901.1"/>
    </source>
</evidence>
<dbReference type="eggNOG" id="ENOG502Z7SH">
    <property type="taxonomic scope" value="Bacteria"/>
</dbReference>
<reference evidence="1" key="1">
    <citation type="submission" date="2005-08" db="EMBL/GenBank/DDBJ databases">
        <title>Complete sequence of Dechloromonas aromatica RCB.</title>
        <authorList>
            <person name="Salinero K.K."/>
            <person name="Copeland A."/>
            <person name="Lucas S."/>
            <person name="Lapidus A."/>
            <person name="Barry K."/>
            <person name="Detter J.C."/>
            <person name="Glavina T."/>
            <person name="Hammon N."/>
            <person name="Israni S."/>
            <person name="Pitluck S."/>
            <person name="Di Bartolo G."/>
            <person name="Trong S."/>
            <person name="Schmutz J."/>
            <person name="Larimer F."/>
            <person name="Land M."/>
            <person name="Ivanova N."/>
            <person name="Richardson P."/>
        </authorList>
    </citation>
    <scope>NUCLEOTIDE SEQUENCE</scope>
    <source>
        <strain evidence="1">RCB</strain>
    </source>
</reference>
<dbReference type="Pfam" id="PF22396">
    <property type="entry name" value="DUF6976"/>
    <property type="match status" value="1"/>
</dbReference>
<gene>
    <name evidence="1" type="ordered locus">Daro_0142</name>
</gene>
<dbReference type="EMBL" id="CP000089">
    <property type="protein sequence ID" value="AAZ44901.1"/>
    <property type="molecule type" value="Genomic_DNA"/>
</dbReference>
<dbReference type="AlphaFoldDB" id="Q47JT0"/>
<dbReference type="HOGENOM" id="CLU_854985_0_0_4"/>
<dbReference type="STRING" id="159087.Daro_0142"/>
<name>Q47JT0_DECAR</name>
<sequence>MNPQNGLLTITEASALIESGHFMSIAGDETALRQLPPGHWIGGTIPYFIGSEGGITTKDRVYVQLIECFAQPPRLSLRATDELPAICHEAPDNGYTLLIIPAFSEAHRLFAENAPNYEEMYMKPLVGWIAGVHLAELGTRKPLVVLGETLEFSDDKAAVIDVALPDHRYAQVEIVNPFRAAPTPILRFPTSGFSAGACEIDGQARNFAEYLVSHQLDSRLPLVADYCGALINVSIRNIDLENGQVDFYAPVFAGTEYRMASPLTDYVQTFAAALPGGLGQPEFACNCVLNFLYSELEGKQAGAIGGPMTFGEIGYQLLNQTMALLTIGE</sequence>
<dbReference type="KEGG" id="dar:Daro_0142"/>
<dbReference type="OrthoDB" id="5622143at2"/>
<organism evidence="1">
    <name type="scientific">Dechloromonas aromatica (strain RCB)</name>
    <dbReference type="NCBI Taxonomy" id="159087"/>
    <lineage>
        <taxon>Bacteria</taxon>
        <taxon>Pseudomonadati</taxon>
        <taxon>Pseudomonadota</taxon>
        <taxon>Betaproteobacteria</taxon>
        <taxon>Rhodocyclales</taxon>
        <taxon>Azonexaceae</taxon>
        <taxon>Dechloromonas</taxon>
    </lineage>
</organism>